<dbReference type="CDD" id="cd08276">
    <property type="entry name" value="MDR7"/>
    <property type="match status" value="1"/>
</dbReference>
<dbReference type="SMART" id="SM00829">
    <property type="entry name" value="PKS_ER"/>
    <property type="match status" value="1"/>
</dbReference>
<organism evidence="2 3">
    <name type="scientific">Saccharopolyspora gloriosae</name>
    <dbReference type="NCBI Taxonomy" id="455344"/>
    <lineage>
        <taxon>Bacteria</taxon>
        <taxon>Bacillati</taxon>
        <taxon>Actinomycetota</taxon>
        <taxon>Actinomycetes</taxon>
        <taxon>Pseudonocardiales</taxon>
        <taxon>Pseudonocardiaceae</taxon>
        <taxon>Saccharopolyspora</taxon>
    </lineage>
</organism>
<dbReference type="InterPro" id="IPR013149">
    <property type="entry name" value="ADH-like_C"/>
</dbReference>
<dbReference type="PANTHER" id="PTHR45033">
    <property type="match status" value="1"/>
</dbReference>
<dbReference type="Gene3D" id="3.90.180.10">
    <property type="entry name" value="Medium-chain alcohol dehydrogenases, catalytic domain"/>
    <property type="match status" value="1"/>
</dbReference>
<comment type="caution">
    <text evidence="2">The sequence shown here is derived from an EMBL/GenBank/DDBJ whole genome shotgun (WGS) entry which is preliminary data.</text>
</comment>
<proteinExistence type="predicted"/>
<dbReference type="SUPFAM" id="SSF50129">
    <property type="entry name" value="GroES-like"/>
    <property type="match status" value="1"/>
</dbReference>
<evidence type="ECO:0000313" key="2">
    <source>
        <dbReference type="EMBL" id="MBB5070654.1"/>
    </source>
</evidence>
<accession>A0A840NGF2</accession>
<dbReference type="RefSeq" id="WP_184480410.1">
    <property type="nucleotide sequence ID" value="NZ_JACHIV010000001.1"/>
</dbReference>
<dbReference type="Gene3D" id="3.40.50.720">
    <property type="entry name" value="NAD(P)-binding Rossmann-like Domain"/>
    <property type="match status" value="1"/>
</dbReference>
<feature type="domain" description="Enoyl reductase (ER)" evidence="1">
    <location>
        <begin position="12"/>
        <end position="329"/>
    </location>
</feature>
<dbReference type="PANTHER" id="PTHR45033:SF2">
    <property type="entry name" value="ZINC-TYPE ALCOHOL DEHYDROGENASE-LIKE PROTEIN C1773.06C"/>
    <property type="match status" value="1"/>
</dbReference>
<keyword evidence="3" id="KW-1185">Reference proteome</keyword>
<evidence type="ECO:0000313" key="3">
    <source>
        <dbReference type="Proteomes" id="UP000580474"/>
    </source>
</evidence>
<dbReference type="InterPro" id="IPR013154">
    <property type="entry name" value="ADH-like_N"/>
</dbReference>
<protein>
    <submittedName>
        <fullName evidence="2">NADPH:quinone reductase-like Zn-dependent oxidoreductase</fullName>
    </submittedName>
</protein>
<dbReference type="Pfam" id="PF00107">
    <property type="entry name" value="ADH_zinc_N"/>
    <property type="match status" value="1"/>
</dbReference>
<evidence type="ECO:0000259" key="1">
    <source>
        <dbReference type="SMART" id="SM00829"/>
    </source>
</evidence>
<dbReference type="GO" id="GO:0016491">
    <property type="term" value="F:oxidoreductase activity"/>
    <property type="evidence" value="ECO:0007669"/>
    <property type="project" value="InterPro"/>
</dbReference>
<dbReference type="InterPro" id="IPR011032">
    <property type="entry name" value="GroES-like_sf"/>
</dbReference>
<gene>
    <name evidence="2" type="ORF">BJ969_003742</name>
</gene>
<dbReference type="Proteomes" id="UP000580474">
    <property type="component" value="Unassembled WGS sequence"/>
</dbReference>
<dbReference type="SUPFAM" id="SSF51735">
    <property type="entry name" value="NAD(P)-binding Rossmann-fold domains"/>
    <property type="match status" value="1"/>
</dbReference>
<dbReference type="InterPro" id="IPR052711">
    <property type="entry name" value="Zinc_ADH-like"/>
</dbReference>
<dbReference type="EMBL" id="JACHIV010000001">
    <property type="protein sequence ID" value="MBB5070654.1"/>
    <property type="molecule type" value="Genomic_DNA"/>
</dbReference>
<sequence length="331" mass="34696">MRATDTRMFEVSDDGPVVPAERPVPVPAAGEVLVRVRARSLNARDLPIVGRRYSVAVPPGRIPLSDGAGTVEAVGEGVSRFQVGDRVMSTFHPNHLYGPLPGWGELYGVQRDGWLTEHIAVGEHSVVAVPEHLSFAEAATLPCAALTAWSALSGIGAGDSVLLQGSGGVSVFALQFARLAGARVLVTTSSAEKGRRLRELGASEVVDRTATPEWGDQVRELTGGGVDRVVDIGGAGTIAGSIAALAQGGTISLVGNLGSGGGMDLTRFLSRGATLRAITVGNRSDFERMNRVIGLHQVRPVIDRIFPFEESPAAFSHFEHGSRLGKVVIGD</sequence>
<dbReference type="AlphaFoldDB" id="A0A840NGF2"/>
<reference evidence="2 3" key="1">
    <citation type="submission" date="2020-08" db="EMBL/GenBank/DDBJ databases">
        <title>Sequencing the genomes of 1000 actinobacteria strains.</title>
        <authorList>
            <person name="Klenk H.-P."/>
        </authorList>
    </citation>
    <scope>NUCLEOTIDE SEQUENCE [LARGE SCALE GENOMIC DNA]</scope>
    <source>
        <strain evidence="2 3">DSM 45582</strain>
    </source>
</reference>
<dbReference type="Pfam" id="PF08240">
    <property type="entry name" value="ADH_N"/>
    <property type="match status" value="1"/>
</dbReference>
<name>A0A840NGF2_9PSEU</name>
<dbReference type="InterPro" id="IPR020843">
    <property type="entry name" value="ER"/>
</dbReference>
<dbReference type="InterPro" id="IPR036291">
    <property type="entry name" value="NAD(P)-bd_dom_sf"/>
</dbReference>